<accession>A0A450SDR2</accession>
<dbReference type="EMBL" id="CAADEY010000029">
    <property type="protein sequence ID" value="VFJ50636.1"/>
    <property type="molecule type" value="Genomic_DNA"/>
</dbReference>
<keyword evidence="1" id="KW-1133">Transmembrane helix</keyword>
<organism evidence="2">
    <name type="scientific">Candidatus Kentrum sp. DK</name>
    <dbReference type="NCBI Taxonomy" id="2126562"/>
    <lineage>
        <taxon>Bacteria</taxon>
        <taxon>Pseudomonadati</taxon>
        <taxon>Pseudomonadota</taxon>
        <taxon>Gammaproteobacteria</taxon>
        <taxon>Candidatus Kentrum</taxon>
    </lineage>
</organism>
<gene>
    <name evidence="2" type="ORF">BECKDK2373C_GA0170839_102933</name>
</gene>
<proteinExistence type="predicted"/>
<dbReference type="AlphaFoldDB" id="A0A450SDR2"/>
<reference evidence="2" key="1">
    <citation type="submission" date="2019-02" db="EMBL/GenBank/DDBJ databases">
        <authorList>
            <person name="Gruber-Vodicka R. H."/>
            <person name="Seah K. B. B."/>
        </authorList>
    </citation>
    <scope>NUCLEOTIDE SEQUENCE</scope>
    <source>
        <strain evidence="2">BECK_DK161</strain>
    </source>
</reference>
<evidence type="ECO:0000256" key="1">
    <source>
        <dbReference type="SAM" id="Phobius"/>
    </source>
</evidence>
<feature type="transmembrane region" description="Helical" evidence="1">
    <location>
        <begin position="6"/>
        <end position="26"/>
    </location>
</feature>
<protein>
    <submittedName>
        <fullName evidence="2">Uncharacterized protein</fullName>
    </submittedName>
</protein>
<name>A0A450SDR2_9GAMM</name>
<evidence type="ECO:0000313" key="2">
    <source>
        <dbReference type="EMBL" id="VFJ50636.1"/>
    </source>
</evidence>
<keyword evidence="1" id="KW-0812">Transmembrane</keyword>
<sequence>MICSLFAMFSAIIFVYLGVISCLFASKNMLALLPRRKGDKSWHTQRFPYNLFFETSRNYYGHVRTRIVRIGFYWLARSNRTQTGCAFAQAPVLRNRKKLFG</sequence>
<keyword evidence="1" id="KW-0472">Membrane</keyword>